<evidence type="ECO:0000313" key="15">
    <source>
        <dbReference type="Proteomes" id="UP000810292"/>
    </source>
</evidence>
<keyword evidence="7 11" id="KW-0812">Transmembrane</keyword>
<dbReference type="CDD" id="cd06225">
    <property type="entry name" value="HAMP"/>
    <property type="match status" value="1"/>
</dbReference>
<keyword evidence="5" id="KW-0597">Phosphoprotein</keyword>
<evidence type="ECO:0000256" key="3">
    <source>
        <dbReference type="ARBA" id="ARBA00012438"/>
    </source>
</evidence>
<dbReference type="AlphaFoldDB" id="A0A9D9NDA8"/>
<dbReference type="InterPro" id="IPR003594">
    <property type="entry name" value="HATPase_dom"/>
</dbReference>
<evidence type="ECO:0000256" key="10">
    <source>
        <dbReference type="ARBA" id="ARBA00023136"/>
    </source>
</evidence>
<dbReference type="Pfam" id="PF02518">
    <property type="entry name" value="HATPase_c"/>
    <property type="match status" value="1"/>
</dbReference>
<evidence type="ECO:0000256" key="11">
    <source>
        <dbReference type="SAM" id="Phobius"/>
    </source>
</evidence>
<dbReference type="SMART" id="SM00304">
    <property type="entry name" value="HAMP"/>
    <property type="match status" value="1"/>
</dbReference>
<keyword evidence="6" id="KW-0808">Transferase</keyword>
<evidence type="ECO:0000256" key="2">
    <source>
        <dbReference type="ARBA" id="ARBA00004651"/>
    </source>
</evidence>
<dbReference type="GO" id="GO:0000155">
    <property type="term" value="F:phosphorelay sensor kinase activity"/>
    <property type="evidence" value="ECO:0007669"/>
    <property type="project" value="InterPro"/>
</dbReference>
<keyword evidence="10 11" id="KW-0472">Membrane</keyword>
<dbReference type="Gene3D" id="3.30.450.20">
    <property type="entry name" value="PAS domain"/>
    <property type="match status" value="2"/>
</dbReference>
<dbReference type="Pfam" id="PF02743">
    <property type="entry name" value="dCache_1"/>
    <property type="match status" value="1"/>
</dbReference>
<dbReference type="InterPro" id="IPR051552">
    <property type="entry name" value="HptR"/>
</dbReference>
<dbReference type="Proteomes" id="UP000810292">
    <property type="component" value="Unassembled WGS sequence"/>
</dbReference>
<feature type="domain" description="HAMP" evidence="13">
    <location>
        <begin position="307"/>
        <end position="360"/>
    </location>
</feature>
<dbReference type="PRINTS" id="PR00344">
    <property type="entry name" value="BCTRLSENSOR"/>
</dbReference>
<evidence type="ECO:0000256" key="1">
    <source>
        <dbReference type="ARBA" id="ARBA00000085"/>
    </source>
</evidence>
<evidence type="ECO:0000256" key="7">
    <source>
        <dbReference type="ARBA" id="ARBA00022692"/>
    </source>
</evidence>
<evidence type="ECO:0000256" key="5">
    <source>
        <dbReference type="ARBA" id="ARBA00022553"/>
    </source>
</evidence>
<comment type="catalytic activity">
    <reaction evidence="1">
        <text>ATP + protein L-histidine = ADP + protein N-phospho-L-histidine.</text>
        <dbReference type="EC" id="2.7.13.3"/>
    </reaction>
</comment>
<name>A0A9D9NDA8_9SPIO</name>
<evidence type="ECO:0000259" key="12">
    <source>
        <dbReference type="PROSITE" id="PS50109"/>
    </source>
</evidence>
<keyword evidence="8 14" id="KW-0418">Kinase</keyword>
<keyword evidence="9 11" id="KW-1133">Transmembrane helix</keyword>
<accession>A0A9D9NDA8</accession>
<comment type="caution">
    <text evidence="14">The sequence shown here is derived from an EMBL/GenBank/DDBJ whole genome shotgun (WGS) entry which is preliminary data.</text>
</comment>
<dbReference type="PROSITE" id="PS50885">
    <property type="entry name" value="HAMP"/>
    <property type="match status" value="1"/>
</dbReference>
<reference evidence="14" key="1">
    <citation type="submission" date="2020-10" db="EMBL/GenBank/DDBJ databases">
        <authorList>
            <person name="Gilroy R."/>
        </authorList>
    </citation>
    <scope>NUCLEOTIDE SEQUENCE</scope>
    <source>
        <strain evidence="14">14700</strain>
    </source>
</reference>
<keyword evidence="4" id="KW-1003">Cell membrane</keyword>
<sequence>MKREVFSIRTLFSAAMAAMIVTFVLIIGSLLSTFFAHSMQEAALSSTEEIITQVNSNLDFYISDIIGVSDYARNLARTTSNLAADDIRLRLEALIDSRDDLIRIAAFDMDGRTIVSTESERLWKPEDVVMEQWFRRARDGEGDFFFTGPHTQSLSPSEDLVISYSTVINYGDINRKTSPAVLLIDLNFNAVSNLSENVNLSSSGYIYIISNDGNIVFHPRMGEIGKGNFSEDLESVEEHVYGTYISEFEGRKRLTIIQTVSQTRWRIVGVAFMDELLHPLFFFRLTLVFLMITSIIVATFVSRGISNRLTRPLRILEAEMRDIKEGVSTTIPIPKSISKEVLSLYRSFNSMLSRIQELVAKVKNTEAVKRQRELDALQAKINPHFLYNTLDSVVWMAERGNNQGVVKMVTALASLFRISIAKGHDTITLKEELSHVRSYLEIQSMRYKDKFHFVIELPEDLENCPTIKLIVQPIVENSIYHGIKYLQDEGLISISVMEKDGKTIAISVKDNGVGMSADVAASLLDKNSSHQHLSDGNGIGLQNIDERIKLSYGDEYGLTIHSELDEGTEVIITIPKLNPITPVVIKR</sequence>
<evidence type="ECO:0000256" key="9">
    <source>
        <dbReference type="ARBA" id="ARBA00022989"/>
    </source>
</evidence>
<comment type="subcellular location">
    <subcellularLocation>
        <location evidence="2">Cell membrane</location>
        <topology evidence="2">Multi-pass membrane protein</topology>
    </subcellularLocation>
</comment>
<reference evidence="14" key="2">
    <citation type="journal article" date="2021" name="PeerJ">
        <title>Extensive microbial diversity within the chicken gut microbiome revealed by metagenomics and culture.</title>
        <authorList>
            <person name="Gilroy R."/>
            <person name="Ravi A."/>
            <person name="Getino M."/>
            <person name="Pursley I."/>
            <person name="Horton D.L."/>
            <person name="Alikhan N.F."/>
            <person name="Baker D."/>
            <person name="Gharbi K."/>
            <person name="Hall N."/>
            <person name="Watson M."/>
            <person name="Adriaenssens E.M."/>
            <person name="Foster-Nyarko E."/>
            <person name="Jarju S."/>
            <person name="Secka A."/>
            <person name="Antonio M."/>
            <person name="Oren A."/>
            <person name="Chaudhuri R.R."/>
            <person name="La Ragione R."/>
            <person name="Hildebrand F."/>
            <person name="Pallen M.J."/>
        </authorList>
    </citation>
    <scope>NUCLEOTIDE SEQUENCE</scope>
    <source>
        <strain evidence="14">14700</strain>
    </source>
</reference>
<dbReference type="InterPro" id="IPR004358">
    <property type="entry name" value="Sig_transdc_His_kin-like_C"/>
</dbReference>
<dbReference type="EMBL" id="JADIMF010000062">
    <property type="protein sequence ID" value="MBO8468920.1"/>
    <property type="molecule type" value="Genomic_DNA"/>
</dbReference>
<dbReference type="SMART" id="SM00387">
    <property type="entry name" value="HATPase_c"/>
    <property type="match status" value="1"/>
</dbReference>
<dbReference type="EC" id="2.7.13.3" evidence="3"/>
<feature type="transmembrane region" description="Helical" evidence="11">
    <location>
        <begin position="281"/>
        <end position="301"/>
    </location>
</feature>
<dbReference type="PROSITE" id="PS50109">
    <property type="entry name" value="HIS_KIN"/>
    <property type="match status" value="1"/>
</dbReference>
<evidence type="ECO:0000256" key="4">
    <source>
        <dbReference type="ARBA" id="ARBA00022475"/>
    </source>
</evidence>
<dbReference type="SUPFAM" id="SSF55874">
    <property type="entry name" value="ATPase domain of HSP90 chaperone/DNA topoisomerase II/histidine kinase"/>
    <property type="match status" value="1"/>
</dbReference>
<dbReference type="InterPro" id="IPR005467">
    <property type="entry name" value="His_kinase_dom"/>
</dbReference>
<organism evidence="14 15">
    <name type="scientific">Candidatus Ornithospirochaeta stercoravium</name>
    <dbReference type="NCBI Taxonomy" id="2840897"/>
    <lineage>
        <taxon>Bacteria</taxon>
        <taxon>Pseudomonadati</taxon>
        <taxon>Spirochaetota</taxon>
        <taxon>Spirochaetia</taxon>
        <taxon>Spirochaetales</taxon>
        <taxon>Spirochaetaceae</taxon>
        <taxon>Spirochaetaceae incertae sedis</taxon>
        <taxon>Candidatus Ornithospirochaeta</taxon>
    </lineage>
</organism>
<dbReference type="GO" id="GO:0005886">
    <property type="term" value="C:plasma membrane"/>
    <property type="evidence" value="ECO:0007669"/>
    <property type="project" value="UniProtKB-SubCell"/>
</dbReference>
<dbReference type="InterPro" id="IPR033479">
    <property type="entry name" value="dCache_1"/>
</dbReference>
<dbReference type="PANTHER" id="PTHR42713">
    <property type="entry name" value="HISTIDINE KINASE-RELATED"/>
    <property type="match status" value="1"/>
</dbReference>
<protein>
    <recommendedName>
        <fullName evidence="3">histidine kinase</fullName>
        <ecNumber evidence="3">2.7.13.3</ecNumber>
    </recommendedName>
</protein>
<dbReference type="PANTHER" id="PTHR42713:SF2">
    <property type="entry name" value="TWO-COMPONENT SENSOR KINASE YESM"/>
    <property type="match status" value="1"/>
</dbReference>
<proteinExistence type="predicted"/>
<dbReference type="InterPro" id="IPR003660">
    <property type="entry name" value="HAMP_dom"/>
</dbReference>
<dbReference type="Pfam" id="PF00672">
    <property type="entry name" value="HAMP"/>
    <property type="match status" value="1"/>
</dbReference>
<feature type="transmembrane region" description="Helical" evidence="11">
    <location>
        <begin position="12"/>
        <end position="36"/>
    </location>
</feature>
<dbReference type="Gene3D" id="6.10.340.10">
    <property type="match status" value="1"/>
</dbReference>
<dbReference type="Pfam" id="PF06580">
    <property type="entry name" value="His_kinase"/>
    <property type="match status" value="1"/>
</dbReference>
<feature type="domain" description="Histidine kinase" evidence="12">
    <location>
        <begin position="471"/>
        <end position="578"/>
    </location>
</feature>
<evidence type="ECO:0000256" key="8">
    <source>
        <dbReference type="ARBA" id="ARBA00022777"/>
    </source>
</evidence>
<dbReference type="CDD" id="cd12912">
    <property type="entry name" value="PDC2_MCP_like"/>
    <property type="match status" value="1"/>
</dbReference>
<dbReference type="InterPro" id="IPR036890">
    <property type="entry name" value="HATPase_C_sf"/>
</dbReference>
<dbReference type="InterPro" id="IPR010559">
    <property type="entry name" value="Sig_transdc_His_kin_internal"/>
</dbReference>
<evidence type="ECO:0000259" key="13">
    <source>
        <dbReference type="PROSITE" id="PS50885"/>
    </source>
</evidence>
<evidence type="ECO:0000313" key="14">
    <source>
        <dbReference type="EMBL" id="MBO8468920.1"/>
    </source>
</evidence>
<gene>
    <name evidence="14" type="ORF">IAA72_03950</name>
</gene>
<dbReference type="Gene3D" id="3.30.565.10">
    <property type="entry name" value="Histidine kinase-like ATPase, C-terminal domain"/>
    <property type="match status" value="1"/>
</dbReference>
<evidence type="ECO:0000256" key="6">
    <source>
        <dbReference type="ARBA" id="ARBA00022679"/>
    </source>
</evidence>